<proteinExistence type="predicted"/>
<dbReference type="EMBL" id="JACVEL010000002">
    <property type="protein sequence ID" value="MBC9811893.1"/>
    <property type="molecule type" value="Genomic_DNA"/>
</dbReference>
<organism evidence="2 3">
    <name type="scientific">Taishania pollutisoli</name>
    <dbReference type="NCBI Taxonomy" id="2766479"/>
    <lineage>
        <taxon>Bacteria</taxon>
        <taxon>Pseudomonadati</taxon>
        <taxon>Bacteroidota</taxon>
        <taxon>Flavobacteriia</taxon>
        <taxon>Flavobacteriales</taxon>
        <taxon>Crocinitomicaceae</taxon>
        <taxon>Taishania</taxon>
    </lineage>
</organism>
<keyword evidence="3" id="KW-1185">Reference proteome</keyword>
<keyword evidence="1" id="KW-0732">Signal</keyword>
<accession>A0A8J6PB55</accession>
<feature type="chain" id="PRO_5035203736" evidence="1">
    <location>
        <begin position="19"/>
        <end position="144"/>
    </location>
</feature>
<dbReference type="RefSeq" id="WP_216713694.1">
    <property type="nucleotide sequence ID" value="NZ_JACVEL010000002.1"/>
</dbReference>
<reference evidence="2" key="1">
    <citation type="submission" date="2020-09" db="EMBL/GenBank/DDBJ databases">
        <title>Taishania pollutisoli gen. nov., sp. nov., Isolated from Tetrabromobisphenol A-Contaminated Soil.</title>
        <authorList>
            <person name="Chen Q."/>
        </authorList>
    </citation>
    <scope>NUCLEOTIDE SEQUENCE</scope>
    <source>
        <strain evidence="2">CZZ-1</strain>
    </source>
</reference>
<evidence type="ECO:0000313" key="2">
    <source>
        <dbReference type="EMBL" id="MBC9811893.1"/>
    </source>
</evidence>
<gene>
    <name evidence="2" type="ORF">H9Y05_05325</name>
</gene>
<evidence type="ECO:0000313" key="3">
    <source>
        <dbReference type="Proteomes" id="UP000652681"/>
    </source>
</evidence>
<name>A0A8J6PB55_9FLAO</name>
<comment type="caution">
    <text evidence="2">The sequence shown here is derived from an EMBL/GenBank/DDBJ whole genome shotgun (WGS) entry which is preliminary data.</text>
</comment>
<dbReference type="Proteomes" id="UP000652681">
    <property type="component" value="Unassembled WGS sequence"/>
</dbReference>
<sequence>MKQLLLGFTCCVCLFASAQTSVTEIKTPSGMLTVDKSDNALSISGILHVSAETSAELTKFGLQNQKGKFKCILSKNCQLTGIEVIGQSPVTSLDHELKQFASDLHQRVRQQELDHLFQFDNELGFVNEDSCSDNLNVIITLVLK</sequence>
<evidence type="ECO:0000256" key="1">
    <source>
        <dbReference type="SAM" id="SignalP"/>
    </source>
</evidence>
<protein>
    <submittedName>
        <fullName evidence="2">Uncharacterized protein</fullName>
    </submittedName>
</protein>
<dbReference type="AlphaFoldDB" id="A0A8J6PB55"/>
<feature type="signal peptide" evidence="1">
    <location>
        <begin position="1"/>
        <end position="18"/>
    </location>
</feature>